<accession>A0AAF0F392</accession>
<dbReference type="InterPro" id="IPR003591">
    <property type="entry name" value="Leu-rich_rpt_typical-subtyp"/>
</dbReference>
<sequence length="590" mass="63954">MMREAKGADRPRERARRPEKAKEAEQEAPSAPAAAEEAPDAEDSILNRTALSLAGHALPPRKAAAKTLAQFTQLRRLDLSDMQASDDAPNGLEDLRILTQAVSLSKKHAKKHGSTALADRLTWLNVSNNPELGQRDYALDGIDELAALHVFNASHCSLRSLPAGLSALSQLKALVVSHNAIAGLPQVMPHMPELNTLVLSNNALTTLPKTLPASLPALKKLSISHNQLTDGGALPDFSVCAHLREVRLCGNKALQRLPAHIQKWGKGVDGGAPGLALLDVSDCGLDDFASIAPLLKASDASRRGLSNLCLKGNGVAAEEEYQDKILDAYPGLRILDNVRLHPKKSQAEEQEAPKDEPVEPRKGERKSKAPEDAQAERSEPTERKKPKKDRFFQTEPVQAPEKPEQAEPKRKRKDRAEEPARETEKKARKHAEPAPEATPEPEPADAAEVGKKVRKRSGRGPKKHRGEDAEHARLLARAGPAPDEPMDKPMDEPMDEPEVDAPAASEPPSTRSKKTRRKKKEAHTVELTMDVPAPEAAPAPPPPRAPSPAPEPVAAKPDTGVVDVVEVRSKPRTAPLSMLARRDDDDLGSW</sequence>
<dbReference type="InterPro" id="IPR050216">
    <property type="entry name" value="LRR_domain-containing"/>
</dbReference>
<dbReference type="RefSeq" id="XP_060122892.1">
    <property type="nucleotide sequence ID" value="XM_060266909.1"/>
</dbReference>
<evidence type="ECO:0000313" key="4">
    <source>
        <dbReference type="EMBL" id="WFD39995.1"/>
    </source>
</evidence>
<feature type="region of interest" description="Disordered" evidence="3">
    <location>
        <begin position="343"/>
        <end position="590"/>
    </location>
</feature>
<evidence type="ECO:0000256" key="3">
    <source>
        <dbReference type="SAM" id="MobiDB-lite"/>
    </source>
</evidence>
<feature type="compositionally biased region" description="Basic residues" evidence="3">
    <location>
        <begin position="511"/>
        <end position="521"/>
    </location>
</feature>
<keyword evidence="5" id="KW-1185">Reference proteome</keyword>
<dbReference type="AlphaFoldDB" id="A0AAF0F392"/>
<dbReference type="Pfam" id="PF13855">
    <property type="entry name" value="LRR_8"/>
    <property type="match status" value="1"/>
</dbReference>
<feature type="compositionally biased region" description="Basic and acidic residues" evidence="3">
    <location>
        <begin position="401"/>
        <end position="433"/>
    </location>
</feature>
<dbReference type="SMART" id="SM00364">
    <property type="entry name" value="LRR_BAC"/>
    <property type="match status" value="4"/>
</dbReference>
<dbReference type="InterPro" id="IPR032675">
    <property type="entry name" value="LRR_dom_sf"/>
</dbReference>
<gene>
    <name evidence="4" type="ORF">MJAP1_002977</name>
</gene>
<dbReference type="InterPro" id="IPR001611">
    <property type="entry name" value="Leu-rich_rpt"/>
</dbReference>
<feature type="compositionally biased region" description="Pro residues" evidence="3">
    <location>
        <begin position="535"/>
        <end position="551"/>
    </location>
</feature>
<evidence type="ECO:0000256" key="2">
    <source>
        <dbReference type="ARBA" id="ARBA00022737"/>
    </source>
</evidence>
<dbReference type="GO" id="GO:0005737">
    <property type="term" value="C:cytoplasm"/>
    <property type="evidence" value="ECO:0007669"/>
    <property type="project" value="TreeGrafter"/>
</dbReference>
<feature type="compositionally biased region" description="Basic and acidic residues" evidence="3">
    <location>
        <begin position="345"/>
        <end position="383"/>
    </location>
</feature>
<dbReference type="PANTHER" id="PTHR48051">
    <property type="match status" value="1"/>
</dbReference>
<dbReference type="SMART" id="SM00369">
    <property type="entry name" value="LRR_TYP"/>
    <property type="match status" value="3"/>
</dbReference>
<feature type="compositionally biased region" description="Basic residues" evidence="3">
    <location>
        <begin position="452"/>
        <end position="464"/>
    </location>
</feature>
<feature type="compositionally biased region" description="Basic and acidic residues" evidence="3">
    <location>
        <begin position="1"/>
        <end position="25"/>
    </location>
</feature>
<evidence type="ECO:0000256" key="1">
    <source>
        <dbReference type="ARBA" id="ARBA00022614"/>
    </source>
</evidence>
<evidence type="ECO:0000313" key="5">
    <source>
        <dbReference type="Proteomes" id="UP001217754"/>
    </source>
</evidence>
<proteinExistence type="predicted"/>
<organism evidence="4 5">
    <name type="scientific">Malassezia japonica</name>
    <dbReference type="NCBI Taxonomy" id="223818"/>
    <lineage>
        <taxon>Eukaryota</taxon>
        <taxon>Fungi</taxon>
        <taxon>Dikarya</taxon>
        <taxon>Basidiomycota</taxon>
        <taxon>Ustilaginomycotina</taxon>
        <taxon>Malasseziomycetes</taxon>
        <taxon>Malasseziales</taxon>
        <taxon>Malasseziaceae</taxon>
        <taxon>Malassezia</taxon>
    </lineage>
</organism>
<dbReference type="PANTHER" id="PTHR48051:SF46">
    <property type="entry name" value="LEUCINE RICH REPEAT-CONTAINING DOMAIN PROTEIN"/>
    <property type="match status" value="1"/>
</dbReference>
<feature type="region of interest" description="Disordered" evidence="3">
    <location>
        <begin position="1"/>
        <end position="42"/>
    </location>
</feature>
<feature type="compositionally biased region" description="Low complexity" evidence="3">
    <location>
        <begin position="27"/>
        <end position="36"/>
    </location>
</feature>
<dbReference type="GeneID" id="85226628"/>
<dbReference type="SUPFAM" id="SSF52058">
    <property type="entry name" value="L domain-like"/>
    <property type="match status" value="1"/>
</dbReference>
<keyword evidence="1" id="KW-0433">Leucine-rich repeat</keyword>
<dbReference type="EMBL" id="CP119962">
    <property type="protein sequence ID" value="WFD39995.1"/>
    <property type="molecule type" value="Genomic_DNA"/>
</dbReference>
<name>A0AAF0F392_9BASI</name>
<reference evidence="4" key="1">
    <citation type="submission" date="2023-03" db="EMBL/GenBank/DDBJ databases">
        <title>Mating type loci evolution in Malassezia.</title>
        <authorList>
            <person name="Coelho M.A."/>
        </authorList>
    </citation>
    <scope>NUCLEOTIDE SEQUENCE</scope>
    <source>
        <strain evidence="4">CBS 9431</strain>
    </source>
</reference>
<dbReference type="Proteomes" id="UP001217754">
    <property type="component" value="Chromosome 5"/>
</dbReference>
<protein>
    <submittedName>
        <fullName evidence="4">Uncharacterized protein</fullName>
    </submittedName>
</protein>
<dbReference type="Gene3D" id="3.80.10.10">
    <property type="entry name" value="Ribonuclease Inhibitor"/>
    <property type="match status" value="2"/>
</dbReference>
<keyword evidence="2" id="KW-0677">Repeat</keyword>